<keyword evidence="1" id="KW-0812">Transmembrane</keyword>
<sequence>MLKMTHCKRTCILIFTVMVVVCVCISINYRSRSNIGYVYSDLYANVIHRKKSTCCKHEFCRDNVPPRITKTHIEGPIHFCIAAGKAEVVRELEPLVKTLVLHAKRTDMFLHILTGNGSDYEIKKILNAIPDFPVQLKYELVPLNTDFILNETLQINLKITHHSGVWGMSKLYMYEIFSNVDKCIVLDTDIVFGTDPAFLWDLFMDQEDQQIISMRNTNDMTKSYMSNSGLMLQDFSRMRQMTFTKFYQASVMWLCSKVPVCSDQEVLFGLFKNNGSYLFRTLPVSWNLELCHDFFGFSFGSYLDRQGRFFGGAHFNCAGAENKALQLFTARDSASTLRDYVKYLIDVAIQDVCSVV</sequence>
<dbReference type="AlphaFoldDB" id="A0ABD3UX54"/>
<dbReference type="EMBL" id="JBJQND010000014">
    <property type="protein sequence ID" value="KAL3854039.1"/>
    <property type="molecule type" value="Genomic_DNA"/>
</dbReference>
<evidence type="ECO:0000256" key="1">
    <source>
        <dbReference type="SAM" id="Phobius"/>
    </source>
</evidence>
<evidence type="ECO:0000313" key="3">
    <source>
        <dbReference type="Proteomes" id="UP001634394"/>
    </source>
</evidence>
<dbReference type="InterPro" id="IPR002495">
    <property type="entry name" value="Glyco_trans_8"/>
</dbReference>
<dbReference type="Pfam" id="PF01501">
    <property type="entry name" value="Glyco_transf_8"/>
    <property type="match status" value="1"/>
</dbReference>
<reference evidence="2 3" key="1">
    <citation type="submission" date="2024-11" db="EMBL/GenBank/DDBJ databases">
        <title>Chromosome-level genome assembly of the freshwater bivalve Anodonta woodiana.</title>
        <authorList>
            <person name="Chen X."/>
        </authorList>
    </citation>
    <scope>NUCLEOTIDE SEQUENCE [LARGE SCALE GENOMIC DNA]</scope>
    <source>
        <strain evidence="2">MN2024</strain>
        <tissue evidence="2">Gills</tissue>
    </source>
</reference>
<dbReference type="Proteomes" id="UP001634394">
    <property type="component" value="Unassembled WGS sequence"/>
</dbReference>
<dbReference type="SUPFAM" id="SSF53448">
    <property type="entry name" value="Nucleotide-diphospho-sugar transferases"/>
    <property type="match status" value="1"/>
</dbReference>
<accession>A0ABD3UX54</accession>
<keyword evidence="3" id="KW-1185">Reference proteome</keyword>
<gene>
    <name evidence="2" type="ORF">ACJMK2_013321</name>
</gene>
<name>A0ABD3UX54_SINWO</name>
<dbReference type="Gene3D" id="3.90.550.10">
    <property type="entry name" value="Spore Coat Polysaccharide Biosynthesis Protein SpsA, Chain A"/>
    <property type="match status" value="1"/>
</dbReference>
<proteinExistence type="predicted"/>
<evidence type="ECO:0000313" key="2">
    <source>
        <dbReference type="EMBL" id="KAL3854039.1"/>
    </source>
</evidence>
<feature type="transmembrane region" description="Helical" evidence="1">
    <location>
        <begin position="12"/>
        <end position="29"/>
    </location>
</feature>
<evidence type="ECO:0008006" key="4">
    <source>
        <dbReference type="Google" id="ProtNLM"/>
    </source>
</evidence>
<keyword evidence="1" id="KW-0472">Membrane</keyword>
<protein>
    <recommendedName>
        <fullName evidence="4">Glycosyltransferase</fullName>
    </recommendedName>
</protein>
<comment type="caution">
    <text evidence="2">The sequence shown here is derived from an EMBL/GenBank/DDBJ whole genome shotgun (WGS) entry which is preliminary data.</text>
</comment>
<keyword evidence="1" id="KW-1133">Transmembrane helix</keyword>
<dbReference type="InterPro" id="IPR029044">
    <property type="entry name" value="Nucleotide-diphossugar_trans"/>
</dbReference>
<organism evidence="2 3">
    <name type="scientific">Sinanodonta woodiana</name>
    <name type="common">Chinese pond mussel</name>
    <name type="synonym">Anodonta woodiana</name>
    <dbReference type="NCBI Taxonomy" id="1069815"/>
    <lineage>
        <taxon>Eukaryota</taxon>
        <taxon>Metazoa</taxon>
        <taxon>Spiralia</taxon>
        <taxon>Lophotrochozoa</taxon>
        <taxon>Mollusca</taxon>
        <taxon>Bivalvia</taxon>
        <taxon>Autobranchia</taxon>
        <taxon>Heteroconchia</taxon>
        <taxon>Palaeoheterodonta</taxon>
        <taxon>Unionida</taxon>
        <taxon>Unionoidea</taxon>
        <taxon>Unionidae</taxon>
        <taxon>Unioninae</taxon>
        <taxon>Sinanodonta</taxon>
    </lineage>
</organism>